<feature type="compositionally biased region" description="Polar residues" evidence="2">
    <location>
        <begin position="23"/>
        <end position="51"/>
    </location>
</feature>
<organism evidence="4 5">
    <name type="scientific">Cinchona calisaya</name>
    <dbReference type="NCBI Taxonomy" id="153742"/>
    <lineage>
        <taxon>Eukaryota</taxon>
        <taxon>Viridiplantae</taxon>
        <taxon>Streptophyta</taxon>
        <taxon>Embryophyta</taxon>
        <taxon>Tracheophyta</taxon>
        <taxon>Spermatophyta</taxon>
        <taxon>Magnoliopsida</taxon>
        <taxon>eudicotyledons</taxon>
        <taxon>Gunneridae</taxon>
        <taxon>Pentapetalae</taxon>
        <taxon>asterids</taxon>
        <taxon>lamiids</taxon>
        <taxon>Gentianales</taxon>
        <taxon>Rubiaceae</taxon>
        <taxon>Cinchonoideae</taxon>
        <taxon>Cinchoneae</taxon>
        <taxon>Cinchona</taxon>
    </lineage>
</organism>
<gene>
    <name evidence="4" type="ORF">ACH5RR_030510</name>
</gene>
<dbReference type="PANTHER" id="PTHR31150:SF23">
    <property type="entry name" value="MANDELONITRILE LYASE-RELATED"/>
    <property type="match status" value="1"/>
</dbReference>
<feature type="domain" description="RING-type" evidence="3">
    <location>
        <begin position="178"/>
        <end position="236"/>
    </location>
</feature>
<reference evidence="4 5" key="1">
    <citation type="submission" date="2024-11" db="EMBL/GenBank/DDBJ databases">
        <title>A near-complete genome assembly of Cinchona calisaya.</title>
        <authorList>
            <person name="Lian D.C."/>
            <person name="Zhao X.W."/>
            <person name="Wei L."/>
        </authorList>
    </citation>
    <scope>NUCLEOTIDE SEQUENCE [LARGE SCALE GENOMIC DNA]</scope>
    <source>
        <tissue evidence="4">Nenye</tissue>
    </source>
</reference>
<dbReference type="Gene3D" id="3.30.40.10">
    <property type="entry name" value="Zinc/RING finger domain, C3HC4 (zinc finger)"/>
    <property type="match status" value="1"/>
</dbReference>
<comment type="caution">
    <text evidence="4">The sequence shown here is derived from an EMBL/GenBank/DDBJ whole genome shotgun (WGS) entry which is preliminary data.</text>
</comment>
<keyword evidence="1" id="KW-0479">Metal-binding</keyword>
<protein>
    <recommendedName>
        <fullName evidence="3">RING-type domain-containing protein</fullName>
    </recommendedName>
</protein>
<dbReference type="PANTHER" id="PTHR31150">
    <property type="entry name" value="EXPRESSED PROTEIN"/>
    <property type="match status" value="1"/>
</dbReference>
<evidence type="ECO:0000313" key="5">
    <source>
        <dbReference type="Proteomes" id="UP001630127"/>
    </source>
</evidence>
<evidence type="ECO:0000256" key="2">
    <source>
        <dbReference type="SAM" id="MobiDB-lite"/>
    </source>
</evidence>
<keyword evidence="5" id="KW-1185">Reference proteome</keyword>
<dbReference type="SUPFAM" id="SSF57850">
    <property type="entry name" value="RING/U-box"/>
    <property type="match status" value="1"/>
</dbReference>
<dbReference type="Proteomes" id="UP001630127">
    <property type="component" value="Unassembled WGS sequence"/>
</dbReference>
<dbReference type="SMART" id="SM00184">
    <property type="entry name" value="RING"/>
    <property type="match status" value="1"/>
</dbReference>
<dbReference type="InterPro" id="IPR001841">
    <property type="entry name" value="Znf_RING"/>
</dbReference>
<feature type="region of interest" description="Disordered" evidence="2">
    <location>
        <begin position="1"/>
        <end position="96"/>
    </location>
</feature>
<dbReference type="PROSITE" id="PS50089">
    <property type="entry name" value="ZF_RING_2"/>
    <property type="match status" value="1"/>
</dbReference>
<keyword evidence="1" id="KW-0863">Zinc-finger</keyword>
<dbReference type="InterPro" id="IPR013083">
    <property type="entry name" value="Znf_RING/FYVE/PHD"/>
</dbReference>
<evidence type="ECO:0000259" key="3">
    <source>
        <dbReference type="PROSITE" id="PS50089"/>
    </source>
</evidence>
<sequence length="348" mass="38252">MRGNHMANHQYLTNDGGGPPYSSPSDRSPGQQWNPPTIQEMNVDDYNTSRGVSRPLSFSPAMEGTSTVRDSGGSTSSRSDSSDYESMTKTHHSHRNFSSRRCFMSKPVHPLSLPSDTPRREATENNAAAFSEFDAVTPRHEKLRLSSASGSLDLTDVSEPFEADFSSRDRNPSDGFRCGLCERLLSHRSPWSSRRIVRSGDMPVAGVLSCRHVFHAECLEQITPKANKNDPPCPICAKVDEENSPDQRVFSKFFPRLRPFCEDGPSRPWGCAQAGDCVEGALHASPRSTMLSLARNRIKKNLSLKCNLGKEFPGKVRKSRLFASQLFVGSSDYGASGSSKTVSGTSLK</sequence>
<dbReference type="GO" id="GO:0008270">
    <property type="term" value="F:zinc ion binding"/>
    <property type="evidence" value="ECO:0007669"/>
    <property type="project" value="UniProtKB-KW"/>
</dbReference>
<keyword evidence="1" id="KW-0862">Zinc</keyword>
<feature type="compositionally biased region" description="Low complexity" evidence="2">
    <location>
        <begin position="64"/>
        <end position="79"/>
    </location>
</feature>
<evidence type="ECO:0000313" key="4">
    <source>
        <dbReference type="EMBL" id="KAL3511109.1"/>
    </source>
</evidence>
<evidence type="ECO:0000256" key="1">
    <source>
        <dbReference type="PROSITE-ProRule" id="PRU00175"/>
    </source>
</evidence>
<proteinExistence type="predicted"/>
<name>A0ABD2YUV1_9GENT</name>
<dbReference type="AlphaFoldDB" id="A0ABD2YUV1"/>
<accession>A0ABD2YUV1</accession>
<dbReference type="EMBL" id="JBJUIK010000012">
    <property type="protein sequence ID" value="KAL3511109.1"/>
    <property type="molecule type" value="Genomic_DNA"/>
</dbReference>